<evidence type="ECO:0000313" key="11">
    <source>
        <dbReference type="Proteomes" id="UP000324326"/>
    </source>
</evidence>
<evidence type="ECO:0000256" key="3">
    <source>
        <dbReference type="ARBA" id="ARBA00011901"/>
    </source>
</evidence>
<dbReference type="InterPro" id="IPR002477">
    <property type="entry name" value="Peptidoglycan-bd-like"/>
</dbReference>
<sequence>MVKVVKNFVKVNKYTRPGLKLSGVKGIVMHYTATPGASALNERNYFNGTCIADKRYASAHYFVDRKEAQYIIPANEVAYHAHDKNRCYVSFLKPNANTKSISVEMCVEKNGKIHSETVQNAAELVADLCKRYGLSTDKIVRHYDVTNKNCPAPWVRDSSQLAAFRKKVDNLLGNKTVSKETASTSQPSKSTGTILKKGSSGSKVKTLQKRLIAAGFSLPKYGADGSYGNETVQAVKSLQKKAGIAVDGIYGPATEKALSAIEKKKSSSNGKKSSYKLPSGIYKVKSPLMKGTAVRQIQEALAALYFYPDKGAKNNGIDGYYGPKTANAVKRFQLMNGLSADGIYGPKTKAKIEALLK</sequence>
<accession>A0A5M8RJK0</accession>
<dbReference type="GO" id="GO:0071555">
    <property type="term" value="P:cell wall organization"/>
    <property type="evidence" value="ECO:0007669"/>
    <property type="project" value="UniProtKB-KW"/>
</dbReference>
<dbReference type="GO" id="GO:0009253">
    <property type="term" value="P:peptidoglycan catabolic process"/>
    <property type="evidence" value="ECO:0007669"/>
    <property type="project" value="InterPro"/>
</dbReference>
<dbReference type="InterPro" id="IPR036365">
    <property type="entry name" value="PGBD-like_sf"/>
</dbReference>
<keyword evidence="4" id="KW-0378">Hydrolase</keyword>
<keyword evidence="5" id="KW-0961">Cell wall biogenesis/degradation</keyword>
<evidence type="ECO:0000313" key="10">
    <source>
        <dbReference type="EMBL" id="KAA6447600.1"/>
    </source>
</evidence>
<name>A0A5M8RJK0_9BACI</name>
<dbReference type="PANTHER" id="PTHR30417:SF1">
    <property type="entry name" value="N-ACETYLMURAMOYL-L-ALANINE AMIDASE AMID"/>
    <property type="match status" value="1"/>
</dbReference>
<dbReference type="Proteomes" id="UP000324326">
    <property type="component" value="Unassembled WGS sequence"/>
</dbReference>
<dbReference type="AlphaFoldDB" id="A0A5M8RJK0"/>
<dbReference type="Gene3D" id="1.10.101.10">
    <property type="entry name" value="PGBD-like superfamily/PGBD"/>
    <property type="match status" value="2"/>
</dbReference>
<dbReference type="CDD" id="cd06583">
    <property type="entry name" value="PGRP"/>
    <property type="match status" value="1"/>
</dbReference>
<comment type="caution">
    <text evidence="10">The sequence shown here is derived from an EMBL/GenBank/DDBJ whole genome shotgun (WGS) entry which is preliminary data.</text>
</comment>
<dbReference type="Pfam" id="PF01471">
    <property type="entry name" value="PG_binding_1"/>
    <property type="match status" value="2"/>
</dbReference>
<dbReference type="PANTHER" id="PTHR30417">
    <property type="entry name" value="N-ACETYLMURAMOYL-L-ALANINE AMIDASE AMID"/>
    <property type="match status" value="1"/>
</dbReference>
<organism evidence="10 11">
    <name type="scientific">Bacillus swezeyi</name>
    <dbReference type="NCBI Taxonomy" id="1925020"/>
    <lineage>
        <taxon>Bacteria</taxon>
        <taxon>Bacillati</taxon>
        <taxon>Bacillota</taxon>
        <taxon>Bacilli</taxon>
        <taxon>Bacillales</taxon>
        <taxon>Bacillaceae</taxon>
        <taxon>Bacillus</taxon>
    </lineage>
</organism>
<dbReference type="InterPro" id="IPR036505">
    <property type="entry name" value="Amidase/PGRP_sf"/>
</dbReference>
<dbReference type="InterPro" id="IPR036366">
    <property type="entry name" value="PGBDSf"/>
</dbReference>
<evidence type="ECO:0000259" key="9">
    <source>
        <dbReference type="SMART" id="SM00644"/>
    </source>
</evidence>
<reference evidence="10 11" key="1">
    <citation type="submission" date="2018-08" db="EMBL/GenBank/DDBJ databases">
        <title>Bacillus phenotypic plasticity.</title>
        <authorList>
            <person name="Hurtado E."/>
        </authorList>
    </citation>
    <scope>NUCLEOTIDE SEQUENCE [LARGE SCALE GENOMIC DNA]</scope>
    <source>
        <strain evidence="10 11">427</strain>
    </source>
</reference>
<gene>
    <name evidence="10" type="ORF">DX927_20205</name>
</gene>
<dbReference type="EMBL" id="QSND01000005">
    <property type="protein sequence ID" value="KAA6447600.1"/>
    <property type="molecule type" value="Genomic_DNA"/>
</dbReference>
<dbReference type="EC" id="3.5.1.28" evidence="3"/>
<dbReference type="SUPFAM" id="SSF55846">
    <property type="entry name" value="N-acetylmuramoyl-L-alanine amidase-like"/>
    <property type="match status" value="1"/>
</dbReference>
<dbReference type="SUPFAM" id="SSF47090">
    <property type="entry name" value="PGBD-like"/>
    <property type="match status" value="2"/>
</dbReference>
<comment type="similarity">
    <text evidence="2">Belongs to the N-acetylmuramoyl-L-alanine amidase 2 family.</text>
</comment>
<dbReference type="GO" id="GO:0008745">
    <property type="term" value="F:N-acetylmuramoyl-L-alanine amidase activity"/>
    <property type="evidence" value="ECO:0007669"/>
    <property type="project" value="UniProtKB-EC"/>
</dbReference>
<evidence type="ECO:0000256" key="6">
    <source>
        <dbReference type="ARBA" id="ARBA00030881"/>
    </source>
</evidence>
<feature type="domain" description="N-acetylmuramoyl-L-alanine amidase" evidence="9">
    <location>
        <begin position="14"/>
        <end position="168"/>
    </location>
</feature>
<proteinExistence type="inferred from homology"/>
<dbReference type="SMART" id="SM00644">
    <property type="entry name" value="Ami_2"/>
    <property type="match status" value="1"/>
</dbReference>
<dbReference type="InterPro" id="IPR002502">
    <property type="entry name" value="Amidase_domain"/>
</dbReference>
<evidence type="ECO:0000256" key="5">
    <source>
        <dbReference type="ARBA" id="ARBA00023316"/>
    </source>
</evidence>
<dbReference type="Pfam" id="PF01510">
    <property type="entry name" value="Amidase_2"/>
    <property type="match status" value="1"/>
</dbReference>
<dbReference type="InterPro" id="IPR051206">
    <property type="entry name" value="NAMLAA_amidase_2"/>
</dbReference>
<evidence type="ECO:0000256" key="4">
    <source>
        <dbReference type="ARBA" id="ARBA00022801"/>
    </source>
</evidence>
<comment type="catalytic activity">
    <reaction evidence="1">
        <text>Hydrolyzes the link between N-acetylmuramoyl residues and L-amino acid residues in certain cell-wall glycopeptides.</text>
        <dbReference type="EC" id="3.5.1.28"/>
    </reaction>
</comment>
<evidence type="ECO:0000256" key="2">
    <source>
        <dbReference type="ARBA" id="ARBA00007553"/>
    </source>
</evidence>
<protein>
    <recommendedName>
        <fullName evidence="3">N-acetylmuramoyl-L-alanine amidase</fullName>
        <ecNumber evidence="3">3.5.1.28</ecNumber>
    </recommendedName>
    <alternativeName>
        <fullName evidence="7">Autolysin</fullName>
    </alternativeName>
    <alternativeName>
        <fullName evidence="6">Cell wall hydrolase</fullName>
    </alternativeName>
</protein>
<evidence type="ECO:0000256" key="7">
    <source>
        <dbReference type="ARBA" id="ARBA00032390"/>
    </source>
</evidence>
<feature type="region of interest" description="Disordered" evidence="8">
    <location>
        <begin position="178"/>
        <end position="199"/>
    </location>
</feature>
<dbReference type="GO" id="GO:0009254">
    <property type="term" value="P:peptidoglycan turnover"/>
    <property type="evidence" value="ECO:0007669"/>
    <property type="project" value="TreeGrafter"/>
</dbReference>
<dbReference type="Gene3D" id="3.40.80.10">
    <property type="entry name" value="Peptidoglycan recognition protein-like"/>
    <property type="match status" value="1"/>
</dbReference>
<evidence type="ECO:0000256" key="8">
    <source>
        <dbReference type="SAM" id="MobiDB-lite"/>
    </source>
</evidence>
<evidence type="ECO:0000256" key="1">
    <source>
        <dbReference type="ARBA" id="ARBA00001561"/>
    </source>
</evidence>